<proteinExistence type="predicted"/>
<keyword evidence="2" id="KW-1185">Reference proteome</keyword>
<organism evidence="1 2">
    <name type="scientific">Trifolium medium</name>
    <dbReference type="NCBI Taxonomy" id="97028"/>
    <lineage>
        <taxon>Eukaryota</taxon>
        <taxon>Viridiplantae</taxon>
        <taxon>Streptophyta</taxon>
        <taxon>Embryophyta</taxon>
        <taxon>Tracheophyta</taxon>
        <taxon>Spermatophyta</taxon>
        <taxon>Magnoliopsida</taxon>
        <taxon>eudicotyledons</taxon>
        <taxon>Gunneridae</taxon>
        <taxon>Pentapetalae</taxon>
        <taxon>rosids</taxon>
        <taxon>fabids</taxon>
        <taxon>Fabales</taxon>
        <taxon>Fabaceae</taxon>
        <taxon>Papilionoideae</taxon>
        <taxon>50 kb inversion clade</taxon>
        <taxon>NPAAA clade</taxon>
        <taxon>Hologalegina</taxon>
        <taxon>IRL clade</taxon>
        <taxon>Trifolieae</taxon>
        <taxon>Trifolium</taxon>
    </lineage>
</organism>
<comment type="caution">
    <text evidence="1">The sequence shown here is derived from an EMBL/GenBank/DDBJ whole genome shotgun (WGS) entry which is preliminary data.</text>
</comment>
<dbReference type="AlphaFoldDB" id="A0A392WBZ2"/>
<evidence type="ECO:0000313" key="2">
    <source>
        <dbReference type="Proteomes" id="UP000265520"/>
    </source>
</evidence>
<accession>A0A392WBZ2</accession>
<dbReference type="Proteomes" id="UP000265520">
    <property type="component" value="Unassembled WGS sequence"/>
</dbReference>
<evidence type="ECO:0000313" key="1">
    <source>
        <dbReference type="EMBL" id="MCI97736.1"/>
    </source>
</evidence>
<reference evidence="1 2" key="1">
    <citation type="journal article" date="2018" name="Front. Plant Sci.">
        <title>Red Clover (Trifolium pratense) and Zigzag Clover (T. medium) - A Picture of Genomic Similarities and Differences.</title>
        <authorList>
            <person name="Dluhosova J."/>
            <person name="Istvanek J."/>
            <person name="Nedelnik J."/>
            <person name="Repkova J."/>
        </authorList>
    </citation>
    <scope>NUCLEOTIDE SEQUENCE [LARGE SCALE GENOMIC DNA]</scope>
    <source>
        <strain evidence="2">cv. 10/8</strain>
        <tissue evidence="1">Leaf</tissue>
    </source>
</reference>
<sequence>MATDLHVVCPWRFLGNETPKPASAPMLFHEEKHDYRK</sequence>
<feature type="non-terminal residue" evidence="1">
    <location>
        <position position="37"/>
    </location>
</feature>
<dbReference type="EMBL" id="LXQA011452403">
    <property type="protein sequence ID" value="MCI97736.1"/>
    <property type="molecule type" value="Genomic_DNA"/>
</dbReference>
<name>A0A392WBZ2_9FABA</name>
<protein>
    <submittedName>
        <fullName evidence="1">Uncharacterized protein</fullName>
    </submittedName>
</protein>